<evidence type="ECO:0000256" key="6">
    <source>
        <dbReference type="ARBA" id="ARBA00022801"/>
    </source>
</evidence>
<evidence type="ECO:0000313" key="13">
    <source>
        <dbReference type="Proteomes" id="UP001226691"/>
    </source>
</evidence>
<sequence length="620" mass="63711">MRTRVPVTMLATMAVVGVMVWAGVPSAASAAPTSCRTVPVDADPILHSDVARAEFGVDGSGVKVGIISNTFSALSSPANDTVQQNIDDGLLPGPGNPCGYTTPVTIVVDDPPPSPSDDDEGRAMAQMVHGVAPGAELFWASAGPAMMEVGNAINKLQQAGVDVIVDDVIDPVEPLFQDSTVSQQIAAARAAGITYLTAAGNSTALAQRPRPGQDATPIGAWSTAAYRPVPCDLDVTDPDQKSVKDAITDAAQMKDAVAFDCLDFDPGDAADVVSTITTLPGEVATSETQAHLPVTFQWAEAFGGPGETGTAAARFEMFVTFAGQGTQVVATLVEGYPVRYSDLTIDVTGLMNPTDLTADELDMNVTIVRYLDGTPGADITPAVGWIALADGPQWAVSAEYWRSQGPDDVGRSILGHNGAPAAITVAATGVTDDVRIDTYSSLGPVRYFLGPEDDATGTAERLAEPEVIAKPTVLSVDGSRQTATSFGGKAPETAPGVWRFYGTSSATPIAGAVVALALQLDPDLTPDDVESLLTQTAAPFASPYLTIPETDSVGAGLVDAEALLTRVAQELPPIPAGEPAVRLLAATGVDATPTVLGAGVLGLGLLAAGAMAVVSRRRRA</sequence>
<organism evidence="12 13">
    <name type="scientific">Microbacterium trichothecenolyticum</name>
    <name type="common">Aureobacterium trichothecenolyticum</name>
    <dbReference type="NCBI Taxonomy" id="69370"/>
    <lineage>
        <taxon>Bacteria</taxon>
        <taxon>Bacillati</taxon>
        <taxon>Actinomycetota</taxon>
        <taxon>Actinomycetes</taxon>
        <taxon>Micrococcales</taxon>
        <taxon>Microbacteriaceae</taxon>
        <taxon>Microbacterium</taxon>
    </lineage>
</organism>
<evidence type="ECO:0000256" key="9">
    <source>
        <dbReference type="SAM" id="Phobius"/>
    </source>
</evidence>
<proteinExistence type="inferred from homology"/>
<evidence type="ECO:0000256" key="5">
    <source>
        <dbReference type="ARBA" id="ARBA00022729"/>
    </source>
</evidence>
<dbReference type="PANTHER" id="PTHR43806">
    <property type="entry name" value="PEPTIDASE S8"/>
    <property type="match status" value="1"/>
</dbReference>
<evidence type="ECO:0000256" key="1">
    <source>
        <dbReference type="ARBA" id="ARBA00011073"/>
    </source>
</evidence>
<keyword evidence="13" id="KW-1185">Reference proteome</keyword>
<dbReference type="Pfam" id="PF00082">
    <property type="entry name" value="Peptidase_S8"/>
    <property type="match status" value="1"/>
</dbReference>
<name>A0ABU0TU16_MICTR</name>
<keyword evidence="9" id="KW-0812">Transmembrane</keyword>
<comment type="caution">
    <text evidence="12">The sequence shown here is derived from an EMBL/GenBank/DDBJ whole genome shotgun (WGS) entry which is preliminary data.</text>
</comment>
<feature type="domain" description="Gram-positive cocci surface proteins LPxTG" evidence="11">
    <location>
        <begin position="584"/>
        <end position="620"/>
    </location>
</feature>
<gene>
    <name evidence="12" type="ORF">QE412_001721</name>
</gene>
<keyword evidence="4" id="KW-0645">Protease</keyword>
<evidence type="ECO:0000256" key="2">
    <source>
        <dbReference type="ARBA" id="ARBA00022512"/>
    </source>
</evidence>
<feature type="chain" id="PRO_5045449628" description="Gram-positive cocci surface proteins LPxTG domain-containing protein" evidence="10">
    <location>
        <begin position="31"/>
        <end position="620"/>
    </location>
</feature>
<evidence type="ECO:0000256" key="3">
    <source>
        <dbReference type="ARBA" id="ARBA00022525"/>
    </source>
</evidence>
<dbReference type="Proteomes" id="UP001226691">
    <property type="component" value="Unassembled WGS sequence"/>
</dbReference>
<dbReference type="RefSeq" id="WP_307482309.1">
    <property type="nucleotide sequence ID" value="NZ_JAUTBF010000001.1"/>
</dbReference>
<evidence type="ECO:0000256" key="4">
    <source>
        <dbReference type="ARBA" id="ARBA00022670"/>
    </source>
</evidence>
<keyword evidence="5 10" id="KW-0732">Signal</keyword>
<evidence type="ECO:0000256" key="8">
    <source>
        <dbReference type="ARBA" id="ARBA00023088"/>
    </source>
</evidence>
<keyword evidence="7" id="KW-0720">Serine protease</keyword>
<keyword evidence="2" id="KW-0134">Cell wall</keyword>
<feature type="signal peptide" evidence="10">
    <location>
        <begin position="1"/>
        <end position="30"/>
    </location>
</feature>
<evidence type="ECO:0000256" key="10">
    <source>
        <dbReference type="SAM" id="SignalP"/>
    </source>
</evidence>
<keyword evidence="3" id="KW-0964">Secreted</keyword>
<feature type="transmembrane region" description="Helical" evidence="9">
    <location>
        <begin position="595"/>
        <end position="614"/>
    </location>
</feature>
<evidence type="ECO:0000256" key="7">
    <source>
        <dbReference type="ARBA" id="ARBA00022825"/>
    </source>
</evidence>
<dbReference type="InterPro" id="IPR000209">
    <property type="entry name" value="Peptidase_S8/S53_dom"/>
</dbReference>
<dbReference type="PANTHER" id="PTHR43806:SF11">
    <property type="entry name" value="CEREVISIN-RELATED"/>
    <property type="match status" value="1"/>
</dbReference>
<evidence type="ECO:0000259" key="11">
    <source>
        <dbReference type="PROSITE" id="PS50847"/>
    </source>
</evidence>
<keyword evidence="8" id="KW-0572">Peptidoglycan-anchor</keyword>
<dbReference type="InterPro" id="IPR036852">
    <property type="entry name" value="Peptidase_S8/S53_dom_sf"/>
</dbReference>
<keyword evidence="9" id="KW-0472">Membrane</keyword>
<comment type="similarity">
    <text evidence="1">Belongs to the peptidase S8 family.</text>
</comment>
<dbReference type="InterPro" id="IPR019931">
    <property type="entry name" value="LPXTG_anchor"/>
</dbReference>
<protein>
    <recommendedName>
        <fullName evidence="11">Gram-positive cocci surface proteins LPxTG domain-containing protein</fullName>
    </recommendedName>
</protein>
<accession>A0ABU0TU16</accession>
<evidence type="ECO:0000313" key="12">
    <source>
        <dbReference type="EMBL" id="MDQ1123148.1"/>
    </source>
</evidence>
<keyword evidence="6" id="KW-0378">Hydrolase</keyword>
<dbReference type="Gene3D" id="3.40.50.200">
    <property type="entry name" value="Peptidase S8/S53 domain"/>
    <property type="match status" value="2"/>
</dbReference>
<reference evidence="12 13" key="1">
    <citation type="submission" date="2023-07" db="EMBL/GenBank/DDBJ databases">
        <title>Functional and genomic diversity of the sorghum phyllosphere microbiome.</title>
        <authorList>
            <person name="Shade A."/>
        </authorList>
    </citation>
    <scope>NUCLEOTIDE SEQUENCE [LARGE SCALE GENOMIC DNA]</scope>
    <source>
        <strain evidence="12 13">SORGH_AS_1207</strain>
    </source>
</reference>
<dbReference type="EMBL" id="JAUTBF010000001">
    <property type="protein sequence ID" value="MDQ1123148.1"/>
    <property type="molecule type" value="Genomic_DNA"/>
</dbReference>
<dbReference type="InterPro" id="IPR050131">
    <property type="entry name" value="Peptidase_S8_subtilisin-like"/>
</dbReference>
<dbReference type="PROSITE" id="PS50847">
    <property type="entry name" value="GRAM_POS_ANCHORING"/>
    <property type="match status" value="1"/>
</dbReference>
<keyword evidence="9" id="KW-1133">Transmembrane helix</keyword>
<dbReference type="SUPFAM" id="SSF52743">
    <property type="entry name" value="Subtilisin-like"/>
    <property type="match status" value="1"/>
</dbReference>